<evidence type="ECO:0000259" key="1">
    <source>
        <dbReference type="PROSITE" id="PS51063"/>
    </source>
</evidence>
<dbReference type="SMART" id="SM00419">
    <property type="entry name" value="HTH_CRP"/>
    <property type="match status" value="1"/>
</dbReference>
<reference evidence="2" key="1">
    <citation type="submission" date="2019-10" db="EMBL/GenBank/DDBJ databases">
        <authorList>
            <consortium name="Genoscope - CEA"/>
            <person name="William W."/>
        </authorList>
    </citation>
    <scope>NUCLEOTIDE SEQUENCE [LARGE SCALE GENOMIC DNA]</scope>
    <source>
        <strain evidence="2">BBR_PRJEB10992</strain>
    </source>
</reference>
<dbReference type="InterPro" id="IPR036390">
    <property type="entry name" value="WH_DNA-bd_sf"/>
</dbReference>
<dbReference type="Proteomes" id="UP000184550">
    <property type="component" value="Unassembled WGS sequence"/>
</dbReference>
<name>A0A7Z9E3M1_9CYAN</name>
<dbReference type="Pfam" id="PF13545">
    <property type="entry name" value="HTH_Crp_2"/>
    <property type="match status" value="1"/>
</dbReference>
<dbReference type="GO" id="GO:0003677">
    <property type="term" value="F:DNA binding"/>
    <property type="evidence" value="ECO:0007669"/>
    <property type="project" value="InterPro"/>
</dbReference>
<feature type="domain" description="HTH crp-type" evidence="1">
    <location>
        <begin position="1"/>
        <end position="52"/>
    </location>
</feature>
<dbReference type="InterPro" id="IPR036388">
    <property type="entry name" value="WH-like_DNA-bd_sf"/>
</dbReference>
<comment type="caution">
    <text evidence="2">The sequence shown here is derived from an EMBL/GenBank/DDBJ whole genome shotgun (WGS) entry which is preliminary data.</text>
</comment>
<proteinExistence type="predicted"/>
<organism evidence="2 3">
    <name type="scientific">Planktothrix serta PCC 8927</name>
    <dbReference type="NCBI Taxonomy" id="671068"/>
    <lineage>
        <taxon>Bacteria</taxon>
        <taxon>Bacillati</taxon>
        <taxon>Cyanobacteriota</taxon>
        <taxon>Cyanophyceae</taxon>
        <taxon>Oscillatoriophycideae</taxon>
        <taxon>Oscillatoriales</taxon>
        <taxon>Microcoleaceae</taxon>
        <taxon>Planktothrix</taxon>
    </lineage>
</organism>
<dbReference type="EMBL" id="CZCU02000149">
    <property type="protein sequence ID" value="VXD21686.1"/>
    <property type="molecule type" value="Genomic_DNA"/>
</dbReference>
<protein>
    <submittedName>
        <fullName evidence="2">Regulatory protein CysR homolog</fullName>
    </submittedName>
</protein>
<dbReference type="GO" id="GO:0006355">
    <property type="term" value="P:regulation of DNA-templated transcription"/>
    <property type="evidence" value="ECO:0007669"/>
    <property type="project" value="InterPro"/>
</dbReference>
<accession>A0A7Z9E3M1</accession>
<dbReference type="Gene3D" id="1.10.10.10">
    <property type="entry name" value="Winged helix-like DNA-binding domain superfamily/Winged helix DNA-binding domain"/>
    <property type="match status" value="1"/>
</dbReference>
<dbReference type="PROSITE" id="PS51063">
    <property type="entry name" value="HTH_CRP_2"/>
    <property type="match status" value="1"/>
</dbReference>
<keyword evidence="3" id="KW-1185">Reference proteome</keyword>
<evidence type="ECO:0000313" key="3">
    <source>
        <dbReference type="Proteomes" id="UP000184550"/>
    </source>
</evidence>
<dbReference type="AlphaFoldDB" id="A0A7Z9E3M1"/>
<sequence>MGILLNLRLTHQDFAETMGTSRVTITRLINQCEREGKIVRKGNLLKICLNLL</sequence>
<evidence type="ECO:0000313" key="2">
    <source>
        <dbReference type="EMBL" id="VXD21686.1"/>
    </source>
</evidence>
<dbReference type="InterPro" id="IPR012318">
    <property type="entry name" value="HTH_CRP"/>
</dbReference>
<dbReference type="SUPFAM" id="SSF46785">
    <property type="entry name" value="Winged helix' DNA-binding domain"/>
    <property type="match status" value="1"/>
</dbReference>
<gene>
    <name evidence="2" type="ORF">PL8927_720145</name>
</gene>